<evidence type="ECO:0000313" key="2">
    <source>
        <dbReference type="Proteomes" id="UP000010116"/>
    </source>
</evidence>
<name>J5KSI5_9GAMM</name>
<evidence type="ECO:0000313" key="1">
    <source>
        <dbReference type="EMBL" id="EJP74136.1"/>
    </source>
</evidence>
<gene>
    <name evidence="1" type="ORF">NT02SARS_1729</name>
</gene>
<sequence length="37" mass="4438">MENEVDSERKDVIFRELAKGKFPHYQMLGKRESIELN</sequence>
<accession>J5KSI5</accession>
<proteinExistence type="predicted"/>
<organism evidence="1 2">
    <name type="scientific">SAR86 cluster bacterium SAR86B</name>
    <dbReference type="NCBI Taxonomy" id="1123867"/>
    <lineage>
        <taxon>Bacteria</taxon>
        <taxon>Pseudomonadati</taxon>
        <taxon>Pseudomonadota</taxon>
        <taxon>Gammaproteobacteria</taxon>
        <taxon>SAR86 cluster</taxon>
    </lineage>
</organism>
<protein>
    <submittedName>
        <fullName evidence="1">Uncharacterized protein</fullName>
    </submittedName>
</protein>
<reference evidence="1 2" key="1">
    <citation type="journal article" date="2012" name="ISME J.">
        <title>Genomic insights to SAR86, an abundant and uncultivated marine bacterial lineage.</title>
        <authorList>
            <person name="Dupont C.L."/>
            <person name="Rusch D.B."/>
            <person name="Yooseph S."/>
            <person name="Lombardo M.J."/>
            <person name="Richter R.A."/>
            <person name="Valas R."/>
            <person name="Novotny M."/>
            <person name="Yee-Greenbaum J."/>
            <person name="Selengut J.D."/>
            <person name="Haft D.H."/>
            <person name="Halpern A.L."/>
            <person name="Lasken R.S."/>
            <person name="Nealson K."/>
            <person name="Friedman R."/>
            <person name="Venter J.C."/>
        </authorList>
    </citation>
    <scope>NUCLEOTIDE SEQUENCE [LARGE SCALE GENOMIC DNA]</scope>
</reference>
<dbReference type="Proteomes" id="UP000010116">
    <property type="component" value="Unassembled WGS sequence"/>
</dbReference>
<dbReference type="HOGENOM" id="CLU_3348515_0_0_6"/>
<dbReference type="EMBL" id="JH611160">
    <property type="protein sequence ID" value="EJP74136.1"/>
    <property type="molecule type" value="Genomic_DNA"/>
</dbReference>
<dbReference type="AlphaFoldDB" id="J5KSI5"/>